<evidence type="ECO:0000256" key="2">
    <source>
        <dbReference type="ARBA" id="ARBA00022771"/>
    </source>
</evidence>
<evidence type="ECO:0000256" key="3">
    <source>
        <dbReference type="ARBA" id="ARBA00022833"/>
    </source>
</evidence>
<keyword evidence="2 4" id="KW-0863">Zinc-finger</keyword>
<evidence type="ECO:0000313" key="10">
    <source>
        <dbReference type="Proteomes" id="UP000198406"/>
    </source>
</evidence>
<dbReference type="GO" id="GO:0008270">
    <property type="term" value="F:zinc ion binding"/>
    <property type="evidence" value="ECO:0007669"/>
    <property type="project" value="UniProtKB-KW"/>
</dbReference>
<gene>
    <name evidence="9" type="ORF">FisN_1Hh292</name>
</gene>
<evidence type="ECO:0000256" key="1">
    <source>
        <dbReference type="ARBA" id="ARBA00022723"/>
    </source>
</evidence>
<keyword evidence="10" id="KW-1185">Reference proteome</keyword>
<comment type="caution">
    <text evidence="9">The sequence shown here is derived from an EMBL/GenBank/DDBJ whole genome shotgun (WGS) entry which is preliminary data.</text>
</comment>
<evidence type="ECO:0000256" key="6">
    <source>
        <dbReference type="SAM" id="MobiDB-lite"/>
    </source>
</evidence>
<feature type="domain" description="RanBP2-type" evidence="8">
    <location>
        <begin position="84"/>
        <end position="113"/>
    </location>
</feature>
<keyword evidence="1" id="KW-0479">Metal-binding</keyword>
<feature type="coiled-coil region" evidence="5">
    <location>
        <begin position="272"/>
        <end position="299"/>
    </location>
</feature>
<dbReference type="SUPFAM" id="SSF90209">
    <property type="entry name" value="Ran binding protein zinc finger-like"/>
    <property type="match status" value="1"/>
</dbReference>
<dbReference type="EMBL" id="BDSP01000050">
    <property type="protein sequence ID" value="GAX12359.1"/>
    <property type="molecule type" value="Genomic_DNA"/>
</dbReference>
<proteinExistence type="predicted"/>
<dbReference type="PROSITE" id="PS50199">
    <property type="entry name" value="ZF_RANBP2_2"/>
    <property type="match status" value="1"/>
</dbReference>
<protein>
    <recommendedName>
        <fullName evidence="8">RanBP2-type domain-containing protein</fullName>
    </recommendedName>
</protein>
<organism evidence="9 10">
    <name type="scientific">Fistulifera solaris</name>
    <name type="common">Oleaginous diatom</name>
    <dbReference type="NCBI Taxonomy" id="1519565"/>
    <lineage>
        <taxon>Eukaryota</taxon>
        <taxon>Sar</taxon>
        <taxon>Stramenopiles</taxon>
        <taxon>Ochrophyta</taxon>
        <taxon>Bacillariophyta</taxon>
        <taxon>Bacillariophyceae</taxon>
        <taxon>Bacillariophycidae</taxon>
        <taxon>Naviculales</taxon>
        <taxon>Naviculaceae</taxon>
        <taxon>Fistulifera</taxon>
    </lineage>
</organism>
<keyword evidence="7" id="KW-1133">Transmembrane helix</keyword>
<keyword evidence="5" id="KW-0175">Coiled coil</keyword>
<evidence type="ECO:0000256" key="5">
    <source>
        <dbReference type="SAM" id="Coils"/>
    </source>
</evidence>
<keyword evidence="7" id="KW-0472">Membrane</keyword>
<dbReference type="Gene3D" id="2.30.30.380">
    <property type="entry name" value="Zn-finger domain of Sec23/24"/>
    <property type="match status" value="1"/>
</dbReference>
<evidence type="ECO:0000256" key="4">
    <source>
        <dbReference type="PROSITE-ProRule" id="PRU00322"/>
    </source>
</evidence>
<dbReference type="InterPro" id="IPR036443">
    <property type="entry name" value="Znf_RanBP2_sf"/>
</dbReference>
<feature type="region of interest" description="Disordered" evidence="6">
    <location>
        <begin position="21"/>
        <end position="63"/>
    </location>
</feature>
<accession>A0A1Z5JEG6</accession>
<feature type="compositionally biased region" description="Polar residues" evidence="6">
    <location>
        <begin position="26"/>
        <end position="41"/>
    </location>
</feature>
<keyword evidence="3" id="KW-0862">Zinc</keyword>
<sequence length="379" mass="41168">MNEGKKRKAFLELIANASKRPRVAPISSSGGQRNSVPTGATDNGGVANESLRKTSVPPKKGDLEKGCGALSNDLSASSCPREVDSREWVCLMCTLHNSGNRKRCQACGSREPILNDAPPVKALRDPLPRMVYSTPAVNNRQQKDSSIVMKLVKKLDTPKEKTVKKPKTSFQSSSAIKKVDHKSRALTSSADNEIAPSRNRDGNNERSPSALTGLKATALTNNDSSKNAISVSVTRDARLAPAQIPRDQETPVSSHCNHEQMQQMLVSIVDKVHSLSKLIQAQTDEIQSLRKQNEELLMMQKQTLHEAQEMRTSLTSFTLGHATERSHAELDAAIVTDFPQTGVLQEAKQGGNTMMVTGIVGCCVSLIAALVYSNYKPLS</sequence>
<dbReference type="SMART" id="SM00547">
    <property type="entry name" value="ZnF_RBZ"/>
    <property type="match status" value="1"/>
</dbReference>
<reference evidence="9 10" key="1">
    <citation type="journal article" date="2015" name="Plant Cell">
        <title>Oil accumulation by the oleaginous diatom Fistulifera solaris as revealed by the genome and transcriptome.</title>
        <authorList>
            <person name="Tanaka T."/>
            <person name="Maeda Y."/>
            <person name="Veluchamy A."/>
            <person name="Tanaka M."/>
            <person name="Abida H."/>
            <person name="Marechal E."/>
            <person name="Bowler C."/>
            <person name="Muto M."/>
            <person name="Sunaga Y."/>
            <person name="Tanaka M."/>
            <person name="Yoshino T."/>
            <person name="Taniguchi T."/>
            <person name="Fukuda Y."/>
            <person name="Nemoto M."/>
            <person name="Matsumoto M."/>
            <person name="Wong P.S."/>
            <person name="Aburatani S."/>
            <person name="Fujibuchi W."/>
        </authorList>
    </citation>
    <scope>NUCLEOTIDE SEQUENCE [LARGE SCALE GENOMIC DNA]</scope>
    <source>
        <strain evidence="9 10">JPCC DA0580</strain>
    </source>
</reference>
<feature type="region of interest" description="Disordered" evidence="6">
    <location>
        <begin position="158"/>
        <end position="209"/>
    </location>
</feature>
<dbReference type="InParanoid" id="A0A1Z5JEG6"/>
<feature type="transmembrane region" description="Helical" evidence="7">
    <location>
        <begin position="354"/>
        <end position="375"/>
    </location>
</feature>
<dbReference type="InterPro" id="IPR001876">
    <property type="entry name" value="Znf_RanBP2"/>
</dbReference>
<dbReference type="AlphaFoldDB" id="A0A1Z5JEG6"/>
<dbReference type="PROSITE" id="PS01358">
    <property type="entry name" value="ZF_RANBP2_1"/>
    <property type="match status" value="1"/>
</dbReference>
<name>A0A1Z5JEG6_FISSO</name>
<evidence type="ECO:0000313" key="9">
    <source>
        <dbReference type="EMBL" id="GAX12359.1"/>
    </source>
</evidence>
<keyword evidence="7" id="KW-0812">Transmembrane</keyword>
<evidence type="ECO:0000256" key="7">
    <source>
        <dbReference type="SAM" id="Phobius"/>
    </source>
</evidence>
<evidence type="ECO:0000259" key="8">
    <source>
        <dbReference type="PROSITE" id="PS50199"/>
    </source>
</evidence>
<dbReference type="Proteomes" id="UP000198406">
    <property type="component" value="Unassembled WGS sequence"/>
</dbReference>